<reference evidence="6 7" key="1">
    <citation type="submission" date="2011-04" db="EMBL/GenBank/DDBJ databases">
        <title>The complete genome of Thermodesulfobium narugense DSM 14796.</title>
        <authorList>
            <consortium name="US DOE Joint Genome Institute (JGI-PGF)"/>
            <person name="Lucas S."/>
            <person name="Han J."/>
            <person name="Lapidus A."/>
            <person name="Bruce D."/>
            <person name="Goodwin L."/>
            <person name="Pitluck S."/>
            <person name="Peters L."/>
            <person name="Kyrpides N."/>
            <person name="Mavromatis K."/>
            <person name="Pagani I."/>
            <person name="Ivanova N."/>
            <person name="Ovchinnikova G."/>
            <person name="Zhang X."/>
            <person name="Saunders L."/>
            <person name="Detter J.C."/>
            <person name="Tapia R."/>
            <person name="Han C."/>
            <person name="Land M."/>
            <person name="Hauser L."/>
            <person name="Markowitz V."/>
            <person name="Cheng J.-F."/>
            <person name="Hugenholtz P."/>
            <person name="Woyke T."/>
            <person name="Wu D."/>
            <person name="Spring S."/>
            <person name="Schroeder M."/>
            <person name="Brambilla E."/>
            <person name="Klenk H.-P."/>
            <person name="Eisen J.A."/>
        </authorList>
    </citation>
    <scope>NUCLEOTIDE SEQUENCE [LARGE SCALE GENOMIC DNA]</scope>
    <source>
        <strain evidence="6 7">DSM 14796</strain>
    </source>
</reference>
<dbReference type="SUPFAM" id="SSF46785">
    <property type="entry name" value="Winged helix' DNA-binding domain"/>
    <property type="match status" value="1"/>
</dbReference>
<dbReference type="SUPFAM" id="SSF51206">
    <property type="entry name" value="cAMP-binding domain-like"/>
    <property type="match status" value="1"/>
</dbReference>
<dbReference type="EMBL" id="CP002690">
    <property type="protein sequence ID" value="AEE15203.1"/>
    <property type="molecule type" value="Genomic_DNA"/>
</dbReference>
<sequence length="247" mass="28428">MSAMLHYNYLVKYIYKLIMREITLDNILLLDKELKEFTEQEWHKLLERAIVMKLPKGSTVFSASEKSQGVFIIKSGWVKISRISKDGKESVVGCIRNPKEIIGLAEVLLNKNRTCNAVAITDIEIGFLKTEDFYNLIKEDFNISLKIMRLLAARMREAEENVHNLSSNYVSKRLASFLYKASFKWGIDDEDGIKIPLNLTHEEIAQVVGTSRQTTTKALNMLQKKGIIKLEKKQIKILDIKKLLSYK</sequence>
<accession>M1E8J4</accession>
<keyword evidence="7" id="KW-1185">Reference proteome</keyword>
<dbReference type="PROSITE" id="PS51063">
    <property type="entry name" value="HTH_CRP_2"/>
    <property type="match status" value="1"/>
</dbReference>
<dbReference type="Gene3D" id="1.10.10.10">
    <property type="entry name" value="Winged helix-like DNA-binding domain superfamily/Winged helix DNA-binding domain"/>
    <property type="match status" value="1"/>
</dbReference>
<evidence type="ECO:0000313" key="6">
    <source>
        <dbReference type="EMBL" id="AEE15203.1"/>
    </source>
</evidence>
<dbReference type="InterPro" id="IPR036388">
    <property type="entry name" value="WH-like_DNA-bd_sf"/>
</dbReference>
<dbReference type="InterPro" id="IPR000595">
    <property type="entry name" value="cNMP-bd_dom"/>
</dbReference>
<dbReference type="KEGG" id="tnr:Thena_1593"/>
<dbReference type="Pfam" id="PF00027">
    <property type="entry name" value="cNMP_binding"/>
    <property type="match status" value="1"/>
</dbReference>
<keyword evidence="1" id="KW-0805">Transcription regulation</keyword>
<protein>
    <submittedName>
        <fullName evidence="6">Transcriptional regulator, Crp/Fnr family</fullName>
    </submittedName>
</protein>
<dbReference type="SMART" id="SM00100">
    <property type="entry name" value="cNMP"/>
    <property type="match status" value="1"/>
</dbReference>
<dbReference type="eggNOG" id="COG0664">
    <property type="taxonomic scope" value="Bacteria"/>
</dbReference>
<dbReference type="InterPro" id="IPR018490">
    <property type="entry name" value="cNMP-bd_dom_sf"/>
</dbReference>
<keyword evidence="2" id="KW-0238">DNA-binding</keyword>
<dbReference type="GO" id="GO:0003700">
    <property type="term" value="F:DNA-binding transcription factor activity"/>
    <property type="evidence" value="ECO:0007669"/>
    <property type="project" value="TreeGrafter"/>
</dbReference>
<dbReference type="InterPro" id="IPR036390">
    <property type="entry name" value="WH_DNA-bd_sf"/>
</dbReference>
<feature type="domain" description="Cyclic nucleotide-binding" evidence="4">
    <location>
        <begin position="33"/>
        <end position="154"/>
    </location>
</feature>
<gene>
    <name evidence="6" type="ORF">Thena_1593</name>
</gene>
<dbReference type="GO" id="GO:0005829">
    <property type="term" value="C:cytosol"/>
    <property type="evidence" value="ECO:0007669"/>
    <property type="project" value="TreeGrafter"/>
</dbReference>
<evidence type="ECO:0000313" key="7">
    <source>
        <dbReference type="Proteomes" id="UP000011765"/>
    </source>
</evidence>
<evidence type="ECO:0000256" key="1">
    <source>
        <dbReference type="ARBA" id="ARBA00023015"/>
    </source>
</evidence>
<organism evidence="6 7">
    <name type="scientific">Thermodesulfobium narugense DSM 14796</name>
    <dbReference type="NCBI Taxonomy" id="747365"/>
    <lineage>
        <taxon>Bacteria</taxon>
        <taxon>Pseudomonadati</taxon>
        <taxon>Thermodesulfobiota</taxon>
        <taxon>Thermodesulfobiia</taxon>
        <taxon>Thermodesulfobiales</taxon>
        <taxon>Thermodesulfobiaceae</taxon>
        <taxon>Thermodesulfobium</taxon>
    </lineage>
</organism>
<name>M1E8J4_9BACT</name>
<evidence type="ECO:0000259" key="5">
    <source>
        <dbReference type="PROSITE" id="PS51063"/>
    </source>
</evidence>
<dbReference type="Gene3D" id="2.60.120.10">
    <property type="entry name" value="Jelly Rolls"/>
    <property type="match status" value="1"/>
</dbReference>
<dbReference type="HOGENOM" id="CLU_075053_3_2_9"/>
<dbReference type="Pfam" id="PF13545">
    <property type="entry name" value="HTH_Crp_2"/>
    <property type="match status" value="1"/>
</dbReference>
<dbReference type="STRING" id="747365.Thena_1593"/>
<evidence type="ECO:0000256" key="2">
    <source>
        <dbReference type="ARBA" id="ARBA00023125"/>
    </source>
</evidence>
<dbReference type="InterPro" id="IPR050397">
    <property type="entry name" value="Env_Response_Regulators"/>
</dbReference>
<dbReference type="InterPro" id="IPR012318">
    <property type="entry name" value="HTH_CRP"/>
</dbReference>
<dbReference type="PANTHER" id="PTHR24567">
    <property type="entry name" value="CRP FAMILY TRANSCRIPTIONAL REGULATORY PROTEIN"/>
    <property type="match status" value="1"/>
</dbReference>
<dbReference type="PANTHER" id="PTHR24567:SF74">
    <property type="entry name" value="HTH-TYPE TRANSCRIPTIONAL REGULATOR ARCR"/>
    <property type="match status" value="1"/>
</dbReference>
<dbReference type="PRINTS" id="PR00034">
    <property type="entry name" value="HTHCRP"/>
</dbReference>
<dbReference type="GO" id="GO:0003677">
    <property type="term" value="F:DNA binding"/>
    <property type="evidence" value="ECO:0007669"/>
    <property type="project" value="UniProtKB-KW"/>
</dbReference>
<dbReference type="InterPro" id="IPR014710">
    <property type="entry name" value="RmlC-like_jellyroll"/>
</dbReference>
<dbReference type="SMART" id="SM00419">
    <property type="entry name" value="HTH_CRP"/>
    <property type="match status" value="1"/>
</dbReference>
<dbReference type="AlphaFoldDB" id="M1E8J4"/>
<dbReference type="CDD" id="cd00038">
    <property type="entry name" value="CAP_ED"/>
    <property type="match status" value="1"/>
</dbReference>
<dbReference type="PROSITE" id="PS50042">
    <property type="entry name" value="CNMP_BINDING_3"/>
    <property type="match status" value="1"/>
</dbReference>
<evidence type="ECO:0000259" key="4">
    <source>
        <dbReference type="PROSITE" id="PS50042"/>
    </source>
</evidence>
<evidence type="ECO:0000256" key="3">
    <source>
        <dbReference type="ARBA" id="ARBA00023163"/>
    </source>
</evidence>
<keyword evidence="3" id="KW-0804">Transcription</keyword>
<dbReference type="OrthoDB" id="9812325at2"/>
<proteinExistence type="predicted"/>
<feature type="domain" description="HTH crp-type" evidence="5">
    <location>
        <begin position="168"/>
        <end position="241"/>
    </location>
</feature>
<dbReference type="Proteomes" id="UP000011765">
    <property type="component" value="Chromosome"/>
</dbReference>